<feature type="compositionally biased region" description="Basic and acidic residues" evidence="1">
    <location>
        <begin position="44"/>
        <end position="65"/>
    </location>
</feature>
<organism evidence="2">
    <name type="scientific">freshwater metagenome</name>
    <dbReference type="NCBI Taxonomy" id="449393"/>
    <lineage>
        <taxon>unclassified sequences</taxon>
        <taxon>metagenomes</taxon>
        <taxon>ecological metagenomes</taxon>
    </lineage>
</organism>
<reference evidence="2" key="1">
    <citation type="submission" date="2014-06" db="EMBL/GenBank/DDBJ databases">
        <title>Key roles for freshwater Actinobacteria revealed by deep metagenomic sequencing.</title>
        <authorList>
            <person name="Ghai R."/>
            <person name="Mizuno C.M."/>
            <person name="Picazo A."/>
            <person name="Camacho A."/>
            <person name="Rodriguez-Valera F."/>
        </authorList>
    </citation>
    <scope>NUCLEOTIDE SEQUENCE</scope>
</reference>
<dbReference type="AlphaFoldDB" id="A0A094PTJ4"/>
<feature type="region of interest" description="Disordered" evidence="1">
    <location>
        <begin position="32"/>
        <end position="65"/>
    </location>
</feature>
<comment type="caution">
    <text evidence="2">The sequence shown here is derived from an EMBL/GenBank/DDBJ whole genome shotgun (WGS) entry which is preliminary data.</text>
</comment>
<dbReference type="EMBL" id="JNSL01000206">
    <property type="protein sequence ID" value="KGA12969.1"/>
    <property type="molecule type" value="Genomic_DNA"/>
</dbReference>
<evidence type="ECO:0000313" key="2">
    <source>
        <dbReference type="EMBL" id="KGA12969.1"/>
    </source>
</evidence>
<accession>A0A094PTJ4</accession>
<protein>
    <submittedName>
        <fullName evidence="2">Uncharacterized protein</fullName>
    </submittedName>
</protein>
<evidence type="ECO:0000256" key="1">
    <source>
        <dbReference type="SAM" id="MobiDB-lite"/>
    </source>
</evidence>
<gene>
    <name evidence="2" type="ORF">GM51_21000</name>
</gene>
<sequence length="65" mass="7118">MNSTPGDASAELAQELDQLVQSAKRLRALLDEVELTPEQTSDDVAPKESRDHELLDDVPPHHGNS</sequence>
<name>A0A094PTJ4_9ZZZZ</name>
<proteinExistence type="predicted"/>